<reference evidence="3" key="1">
    <citation type="submission" date="2015-10" db="EMBL/GenBank/DDBJ databases">
        <authorList>
            <person name="Regsiter A."/>
            <person name="william w."/>
        </authorList>
    </citation>
    <scope>NUCLEOTIDE SEQUENCE</scope>
    <source>
        <strain evidence="3">Montdore</strain>
    </source>
</reference>
<name>A0A292PY65_9PEZI</name>
<organism evidence="3 4">
    <name type="scientific">Tuber aestivum</name>
    <name type="common">summer truffle</name>
    <dbReference type="NCBI Taxonomy" id="59557"/>
    <lineage>
        <taxon>Eukaryota</taxon>
        <taxon>Fungi</taxon>
        <taxon>Dikarya</taxon>
        <taxon>Ascomycota</taxon>
        <taxon>Pezizomycotina</taxon>
        <taxon>Pezizomycetes</taxon>
        <taxon>Pezizales</taxon>
        <taxon>Tuberaceae</taxon>
        <taxon>Tuber</taxon>
    </lineage>
</organism>
<evidence type="ECO:0000256" key="1">
    <source>
        <dbReference type="SAM" id="Coils"/>
    </source>
</evidence>
<keyword evidence="4" id="KW-1185">Reference proteome</keyword>
<sequence length="962" mass="106293">MSYQHEKPQPSSEAALRSRLLSPLVIPSNPNGLVLEETEESQGKTNSHPTSLMRAYVHQKLSILPSLFKNYNPGVQYVRDLVAQDFEPQERPIVMRVFWDAFHGLDNDGRSPFPDVWMGWREQRQEALSRTIAKQNFNTSEGAAHMNQKPQAKGPNQKPQFNPLPSDSTTNERVRECAEGSIRVRPISSRQNIRAKLVNIRPRNSKSQINLAPSALETGGSICTTAPPLEGRTHRSVFHRSSISGEFPKNLPSSTPRLPCSEPLAGPVPGNPTDSEEPSTPKTGTSLELHHTRRKSFDWIKMSDGSTKSYNSAEAPVCLNLASNSNFGAESTTTHSHQSNVSDVASDPGGGTMRDFELRVTNLKESNPRLELRSRHFVDLLLPIKEARKGKGRVAVAKPVQSFAASPTTNSLTSALEREETERARLQGQASVGRVPQTDIYPPNIPQEHSGKSDGIVSLGYSEGGPFTGGGDELPTASERTENMRNLVHSGLDKDMVPKISKFRVQDHPRKIRRAKKGNPTQNLKTTTKILPRSLSATDKIPPSEGSVKVSHLGTTPEENEVEDIGTTTPAKPPMESGIHTGKAQGRWPKSSFTKAIGAHLGRKVSSILWFTLLVEFPTTKDVIANSKRDPWDSTPAEHSTTKAPFPTENPLQMSSSSSTPNIIQFAIPISHIPRSSSIPLKKLLDINNYGKHEGNGKPSQLCPWEGQHYDNSDNGSPSEQAPKGPGGEYVAQTFPAPNGKSLPAISISPLDQASLYGWAECTVVQACSDFLRAQQLNLDIALLGKEVKKWEDEKVRLSTGETRRRDKVIEFMFGMEIQCRLIEGNMKYAPVSSPSNPCHANISDRALHFSGPAALNPANIISAWKAIIPSFSPRTYCIPDYLILEHFRVLEKVLGLFGPVYYDAEKFESKRSELVRRIMKSGDLERHLLSMKRLATLREEREKAEEELLREVGLLTIGEEE</sequence>
<dbReference type="EMBL" id="LN890990">
    <property type="protein sequence ID" value="CUS12499.1"/>
    <property type="molecule type" value="Genomic_DNA"/>
</dbReference>
<protein>
    <submittedName>
        <fullName evidence="3">Uncharacterized protein</fullName>
    </submittedName>
</protein>
<gene>
    <name evidence="3" type="ORF">GSTUAT00003464001</name>
</gene>
<feature type="coiled-coil region" evidence="1">
    <location>
        <begin position="928"/>
        <end position="955"/>
    </location>
</feature>
<evidence type="ECO:0000313" key="3">
    <source>
        <dbReference type="EMBL" id="CUS12499.1"/>
    </source>
</evidence>
<evidence type="ECO:0000256" key="2">
    <source>
        <dbReference type="SAM" id="MobiDB-lite"/>
    </source>
</evidence>
<feature type="region of interest" description="Disordered" evidence="2">
    <location>
        <begin position="696"/>
        <end position="733"/>
    </location>
</feature>
<feature type="region of interest" description="Disordered" evidence="2">
    <location>
        <begin position="144"/>
        <end position="174"/>
    </location>
</feature>
<feature type="compositionally biased region" description="Polar residues" evidence="2">
    <location>
        <begin position="157"/>
        <end position="169"/>
    </location>
</feature>
<feature type="region of interest" description="Disordered" evidence="2">
    <location>
        <begin position="536"/>
        <end position="589"/>
    </location>
</feature>
<evidence type="ECO:0000313" key="4">
    <source>
        <dbReference type="Proteomes" id="UP001412239"/>
    </source>
</evidence>
<keyword evidence="1" id="KW-0175">Coiled coil</keyword>
<proteinExistence type="predicted"/>
<feature type="region of interest" description="Disordered" evidence="2">
    <location>
        <begin position="626"/>
        <end position="658"/>
    </location>
</feature>
<feature type="compositionally biased region" description="Polar residues" evidence="2">
    <location>
        <begin position="328"/>
        <end position="343"/>
    </location>
</feature>
<feature type="region of interest" description="Disordered" evidence="2">
    <location>
        <begin position="241"/>
        <end position="290"/>
    </location>
</feature>
<dbReference type="Proteomes" id="UP001412239">
    <property type="component" value="Unassembled WGS sequence"/>
</dbReference>
<feature type="region of interest" description="Disordered" evidence="2">
    <location>
        <begin position="426"/>
        <end position="451"/>
    </location>
</feature>
<feature type="region of interest" description="Disordered" evidence="2">
    <location>
        <begin position="328"/>
        <end position="353"/>
    </location>
</feature>
<accession>A0A292PY65</accession>
<dbReference type="AlphaFoldDB" id="A0A292PY65"/>